<evidence type="ECO:0000313" key="3">
    <source>
        <dbReference type="Proteomes" id="UP000522270"/>
    </source>
</evidence>
<feature type="non-terminal residue" evidence="2">
    <location>
        <position position="1"/>
    </location>
</feature>
<dbReference type="PANTHER" id="PTHR10424:SF73">
    <property type="entry name" value="ENDOGENOUS RETROVIRUS GROUP FC1 ENV POLYPROTEIN-RELATED"/>
    <property type="match status" value="1"/>
</dbReference>
<dbReference type="AlphaFoldDB" id="A0A7K5Z4U6"/>
<dbReference type="Proteomes" id="UP000522270">
    <property type="component" value="Unassembled WGS sequence"/>
</dbReference>
<dbReference type="Pfam" id="PF00429">
    <property type="entry name" value="TLV_coat"/>
    <property type="match status" value="1"/>
</dbReference>
<feature type="non-terminal residue" evidence="2">
    <location>
        <position position="85"/>
    </location>
</feature>
<accession>A0A7K5Z4U6</accession>
<dbReference type="PANTHER" id="PTHR10424">
    <property type="entry name" value="VIRAL ENVELOPE PROTEIN"/>
    <property type="match status" value="1"/>
</dbReference>
<gene>
    <name evidence="2" type="primary">Ervv2_4</name>
    <name evidence="2" type="ORF">PTEBUR_R14920</name>
</gene>
<evidence type="ECO:0000313" key="2">
    <source>
        <dbReference type="EMBL" id="NWU72711.1"/>
    </source>
</evidence>
<dbReference type="Gene3D" id="1.10.287.210">
    <property type="match status" value="1"/>
</dbReference>
<dbReference type="EMBL" id="VYZE01002600">
    <property type="protein sequence ID" value="NWU72711.1"/>
    <property type="molecule type" value="Genomic_DNA"/>
</dbReference>
<dbReference type="InterPro" id="IPR018154">
    <property type="entry name" value="TLV/ENV_coat_polyprotein"/>
</dbReference>
<evidence type="ECO:0000256" key="1">
    <source>
        <dbReference type="ARBA" id="ARBA00023157"/>
    </source>
</evidence>
<protein>
    <submittedName>
        <fullName evidence="2">ERVV2 protein</fullName>
    </submittedName>
</protein>
<sequence length="85" mass="9062">FLPCLGVSESEKARINMSAVTEKIGSETRDAISALQEEVSQPETALQDRMALDMLLASKGGVCTGLNASCCIYVDQSGCIYTDLN</sequence>
<name>A0A7K5Z4U6_9AVES</name>
<keyword evidence="1" id="KW-1015">Disulfide bond</keyword>
<organism evidence="2 3">
    <name type="scientific">Pterocles burchelli</name>
    <dbReference type="NCBI Taxonomy" id="2585816"/>
    <lineage>
        <taxon>Eukaryota</taxon>
        <taxon>Metazoa</taxon>
        <taxon>Chordata</taxon>
        <taxon>Craniata</taxon>
        <taxon>Vertebrata</taxon>
        <taxon>Euteleostomi</taxon>
        <taxon>Archelosauria</taxon>
        <taxon>Archosauria</taxon>
        <taxon>Dinosauria</taxon>
        <taxon>Saurischia</taxon>
        <taxon>Theropoda</taxon>
        <taxon>Coelurosauria</taxon>
        <taxon>Aves</taxon>
        <taxon>Neognathae</taxon>
        <taxon>Neoaves</taxon>
        <taxon>Columbimorphae</taxon>
        <taxon>Pterocliformes</taxon>
        <taxon>Pteroclidae</taxon>
        <taxon>Pterocles</taxon>
    </lineage>
</organism>
<comment type="caution">
    <text evidence="2">The sequence shown here is derived from an EMBL/GenBank/DDBJ whole genome shotgun (WGS) entry which is preliminary data.</text>
</comment>
<keyword evidence="3" id="KW-1185">Reference proteome</keyword>
<dbReference type="SUPFAM" id="SSF58069">
    <property type="entry name" value="Virus ectodomain"/>
    <property type="match status" value="1"/>
</dbReference>
<proteinExistence type="predicted"/>
<dbReference type="OrthoDB" id="8949317at2759"/>
<reference evidence="2 3" key="1">
    <citation type="submission" date="2019-09" db="EMBL/GenBank/DDBJ databases">
        <title>Bird 10,000 Genomes (B10K) Project - Family phase.</title>
        <authorList>
            <person name="Zhang G."/>
        </authorList>
    </citation>
    <scope>NUCLEOTIDE SEQUENCE [LARGE SCALE GENOMIC DNA]</scope>
    <source>
        <strain evidence="2">B10K-DU-027-49</strain>
        <tissue evidence="2">Muscle</tissue>
    </source>
</reference>